<feature type="compositionally biased region" description="Low complexity" evidence="2">
    <location>
        <begin position="192"/>
        <end position="215"/>
    </location>
</feature>
<feature type="coiled-coil region" evidence="1">
    <location>
        <begin position="151"/>
        <end position="178"/>
    </location>
</feature>
<dbReference type="Proteomes" id="UP001497453">
    <property type="component" value="Chromosome 5"/>
</dbReference>
<feature type="compositionally biased region" description="Polar residues" evidence="2">
    <location>
        <begin position="335"/>
        <end position="344"/>
    </location>
</feature>
<feature type="compositionally biased region" description="Polar residues" evidence="2">
    <location>
        <begin position="59"/>
        <end position="69"/>
    </location>
</feature>
<keyword evidence="1" id="KW-0175">Coiled coil</keyword>
<protein>
    <submittedName>
        <fullName evidence="3">Uncharacterized protein</fullName>
    </submittedName>
</protein>
<feature type="region of interest" description="Disordered" evidence="2">
    <location>
        <begin position="278"/>
        <end position="386"/>
    </location>
</feature>
<organism evidence="3 4">
    <name type="scientific">Somion occarium</name>
    <dbReference type="NCBI Taxonomy" id="3059160"/>
    <lineage>
        <taxon>Eukaryota</taxon>
        <taxon>Fungi</taxon>
        <taxon>Dikarya</taxon>
        <taxon>Basidiomycota</taxon>
        <taxon>Agaricomycotina</taxon>
        <taxon>Agaricomycetes</taxon>
        <taxon>Polyporales</taxon>
        <taxon>Cerrenaceae</taxon>
        <taxon>Somion</taxon>
    </lineage>
</organism>
<keyword evidence="4" id="KW-1185">Reference proteome</keyword>
<evidence type="ECO:0000313" key="3">
    <source>
        <dbReference type="EMBL" id="CAL1709037.1"/>
    </source>
</evidence>
<proteinExistence type="predicted"/>
<accession>A0ABP1DMH0</accession>
<feature type="compositionally biased region" description="Low complexity" evidence="2">
    <location>
        <begin position="445"/>
        <end position="459"/>
    </location>
</feature>
<name>A0ABP1DMH0_9APHY</name>
<feature type="compositionally biased region" description="Low complexity" evidence="2">
    <location>
        <begin position="279"/>
        <end position="310"/>
    </location>
</feature>
<feature type="region of interest" description="Disordered" evidence="2">
    <location>
        <begin position="1"/>
        <end position="71"/>
    </location>
</feature>
<sequence>MSANSSTPNIPRPLQLVDGNVPSPRLTSPPAIDSPRGSCPTPLSPAASTPTSSRRPASQNPRRQSSISYFPSDHTRVLDLRSPSSSSSFSFTATVRRSNSLGVKRGESVNSVSRVRGDRRSLGLENLNGGTTVERPPLTLTEKHADLLSFIAQKEAKCLELRSQLAIHEAELNQLKRKWERIVSRGMDRAYSTPPSSATSQSSKPASSAPSSVLPTPLLSSSNGAVLDGIKEGVHEVGRFLAGGLSSTSTSEVLPGFAGVSRASMTPALRRASHFNTQSISSVSTAETSSTSKSGSSVQRLSQSSQSSLSCIEDEGVSYSDEDETNRQGGVMSPVTANISLSPTSELPSSKLLRRRSREVPKSPLSPITSPTLDSKKEASVKRTNVGLPPPAVSGVSSLSMFGSVGSSVGKKWEEIQKGETFLKSQKRASLLLSDVSQSIFAALASPSTPSTPNSAPASRSCSARHSSTPSISISSNPFLATLSPISPMVSPSALSTSRTGSLLDDDELEGDTDVQSGRKGLGEVMVPSVVFAAKGSGGSEEKEKRSLLDDDDDNWNCFSFLSISS</sequence>
<feature type="compositionally biased region" description="Low complexity" evidence="2">
    <location>
        <begin position="40"/>
        <end position="58"/>
    </location>
</feature>
<dbReference type="EMBL" id="OZ037948">
    <property type="protein sequence ID" value="CAL1709037.1"/>
    <property type="molecule type" value="Genomic_DNA"/>
</dbReference>
<feature type="region of interest" description="Disordered" evidence="2">
    <location>
        <begin position="491"/>
        <end position="520"/>
    </location>
</feature>
<gene>
    <name evidence="3" type="ORF">GFSPODELE1_LOCUS7159</name>
</gene>
<feature type="region of interest" description="Disordered" evidence="2">
    <location>
        <begin position="189"/>
        <end position="215"/>
    </location>
</feature>
<reference evidence="4" key="1">
    <citation type="submission" date="2024-04" db="EMBL/GenBank/DDBJ databases">
        <authorList>
            <person name="Shaw F."/>
            <person name="Minotto A."/>
        </authorList>
    </citation>
    <scope>NUCLEOTIDE SEQUENCE [LARGE SCALE GENOMIC DNA]</scope>
</reference>
<evidence type="ECO:0000256" key="1">
    <source>
        <dbReference type="SAM" id="Coils"/>
    </source>
</evidence>
<evidence type="ECO:0000256" key="2">
    <source>
        <dbReference type="SAM" id="MobiDB-lite"/>
    </source>
</evidence>
<feature type="compositionally biased region" description="Acidic residues" evidence="2">
    <location>
        <begin position="312"/>
        <end position="324"/>
    </location>
</feature>
<feature type="region of interest" description="Disordered" evidence="2">
    <location>
        <begin position="445"/>
        <end position="471"/>
    </location>
</feature>
<evidence type="ECO:0000313" key="4">
    <source>
        <dbReference type="Proteomes" id="UP001497453"/>
    </source>
</evidence>
<feature type="compositionally biased region" description="Acidic residues" evidence="2">
    <location>
        <begin position="504"/>
        <end position="513"/>
    </location>
</feature>